<feature type="compositionally biased region" description="Pro residues" evidence="1">
    <location>
        <begin position="103"/>
        <end position="113"/>
    </location>
</feature>
<feature type="compositionally biased region" description="Basic and acidic residues" evidence="1">
    <location>
        <begin position="322"/>
        <end position="331"/>
    </location>
</feature>
<dbReference type="Proteomes" id="UP000091918">
    <property type="component" value="Unassembled WGS sequence"/>
</dbReference>
<organism evidence="2 3">
    <name type="scientific">Emergomyces africanus</name>
    <dbReference type="NCBI Taxonomy" id="1955775"/>
    <lineage>
        <taxon>Eukaryota</taxon>
        <taxon>Fungi</taxon>
        <taxon>Dikarya</taxon>
        <taxon>Ascomycota</taxon>
        <taxon>Pezizomycotina</taxon>
        <taxon>Eurotiomycetes</taxon>
        <taxon>Eurotiomycetidae</taxon>
        <taxon>Onygenales</taxon>
        <taxon>Ajellomycetaceae</taxon>
        <taxon>Emergomyces</taxon>
    </lineage>
</organism>
<proteinExistence type="predicted"/>
<protein>
    <submittedName>
        <fullName evidence="2">Uncharacterized protein</fullName>
    </submittedName>
</protein>
<dbReference type="EMBL" id="LGUA01000601">
    <property type="protein sequence ID" value="OAX80862.1"/>
    <property type="molecule type" value="Genomic_DNA"/>
</dbReference>
<reference evidence="2 3" key="1">
    <citation type="submission" date="2015-07" db="EMBL/GenBank/DDBJ databases">
        <title>Emmonsia species relationships and genome sequence.</title>
        <authorList>
            <person name="Cuomo C.A."/>
            <person name="Schwartz I.S."/>
            <person name="Kenyon C."/>
            <person name="de Hoog G.S."/>
            <person name="Govender N.P."/>
            <person name="Botha A."/>
            <person name="Moreno L."/>
            <person name="de Vries M."/>
            <person name="Munoz J.F."/>
            <person name="Stielow J.B."/>
        </authorList>
    </citation>
    <scope>NUCLEOTIDE SEQUENCE [LARGE SCALE GENOMIC DNA]</scope>
    <source>
        <strain evidence="2 3">CBS 136260</strain>
    </source>
</reference>
<comment type="caution">
    <text evidence="2">The sequence shown here is derived from an EMBL/GenBank/DDBJ whole genome shotgun (WGS) entry which is preliminary data.</text>
</comment>
<feature type="compositionally biased region" description="Polar residues" evidence="1">
    <location>
        <begin position="406"/>
        <end position="416"/>
    </location>
</feature>
<sequence>MDAEITLSVDDLDTLTAKDLEGVVVINRPDEEKWTEEHLKKLNGQAADVIVVIVVVVPGREIADMRSRDYSLDPTALEEQLRNMANADARRYSASVQTTSSPHPTPSHSPSPGPETRAIMAKRFAENVEHYNYLIEAGGRPAFPLELSESKPEDFDFGEHETMIQYWGQTFINQKMRWVGFLDFQQQNRSSMETFTEYQQAVHDHRKTEGIEGGIHLHFDVEQQSKVDQWKEYHYFNHMHVLGLREKAEPARKTREQNAKDWKAGRRNSKVPESMGWVYSLKSEGGKTAEEVNLRKFMTWIHWIEGELPKIEQECAVSANKGGEDNTPHSAEEEDEAKESTTLPLANAAGAPPTTEMHLRRSGRSARSKKKPTASLGVIGTPRVSSRKGAKPVVSTKHLSHADLGTASSAAPNHQRTAGAGRATGENDLTKSPPKKHPRSEDTSTKPPAEASSLRRSQRLIDKASRKTSQQQAVQETASSSLIAPEAEVRKGLRAQQVKKNSKRAPPQSKPQGVAKTGTSSRASPRAAKRNISAKRTSYTKKAVIA</sequence>
<feature type="region of interest" description="Disordered" evidence="1">
    <location>
        <begin position="319"/>
        <end position="546"/>
    </location>
</feature>
<name>A0A1B7NVR0_9EURO</name>
<evidence type="ECO:0000256" key="1">
    <source>
        <dbReference type="SAM" id="MobiDB-lite"/>
    </source>
</evidence>
<keyword evidence="3" id="KW-1185">Reference proteome</keyword>
<evidence type="ECO:0000313" key="3">
    <source>
        <dbReference type="Proteomes" id="UP000091918"/>
    </source>
</evidence>
<evidence type="ECO:0000313" key="2">
    <source>
        <dbReference type="EMBL" id="OAX80862.1"/>
    </source>
</evidence>
<accession>A0A1B7NVR0</accession>
<dbReference type="OrthoDB" id="5419928at2759"/>
<feature type="compositionally biased region" description="Polar residues" evidence="1">
    <location>
        <begin position="467"/>
        <end position="482"/>
    </location>
</feature>
<gene>
    <name evidence="2" type="ORF">ACJ72_04798</name>
</gene>
<feature type="region of interest" description="Disordered" evidence="1">
    <location>
        <begin position="89"/>
        <end position="116"/>
    </location>
</feature>
<dbReference type="AlphaFoldDB" id="A0A1B7NVR0"/>
<feature type="compositionally biased region" description="Basic residues" evidence="1">
    <location>
        <begin position="360"/>
        <end position="372"/>
    </location>
</feature>